<keyword evidence="3" id="KW-1185">Reference proteome</keyword>
<proteinExistence type="predicted"/>
<dbReference type="CDD" id="cd00093">
    <property type="entry name" value="HTH_XRE"/>
    <property type="match status" value="1"/>
</dbReference>
<protein>
    <submittedName>
        <fullName evidence="2">Transcriptional regulator with XRE-family HTH domain</fullName>
    </submittedName>
</protein>
<dbReference type="AlphaFoldDB" id="A0A7X5ZY38"/>
<dbReference type="Pfam" id="PF13560">
    <property type="entry name" value="HTH_31"/>
    <property type="match status" value="1"/>
</dbReference>
<dbReference type="PROSITE" id="PS50943">
    <property type="entry name" value="HTH_CROC1"/>
    <property type="match status" value="1"/>
</dbReference>
<dbReference type="InterPro" id="IPR001387">
    <property type="entry name" value="Cro/C1-type_HTH"/>
</dbReference>
<name>A0A7X5ZY38_9ACTN</name>
<gene>
    <name evidence="2" type="ORF">BJY22_000368</name>
</gene>
<evidence type="ECO:0000259" key="1">
    <source>
        <dbReference type="PROSITE" id="PS50943"/>
    </source>
</evidence>
<dbReference type="EMBL" id="JAASRO010000001">
    <property type="protein sequence ID" value="NIK54651.1"/>
    <property type="molecule type" value="Genomic_DNA"/>
</dbReference>
<dbReference type="Pfam" id="PF19054">
    <property type="entry name" value="DUF5753"/>
    <property type="match status" value="1"/>
</dbReference>
<organism evidence="2 3">
    <name type="scientific">Kribbella shirazensis</name>
    <dbReference type="NCBI Taxonomy" id="1105143"/>
    <lineage>
        <taxon>Bacteria</taxon>
        <taxon>Bacillati</taxon>
        <taxon>Actinomycetota</taxon>
        <taxon>Actinomycetes</taxon>
        <taxon>Propionibacteriales</taxon>
        <taxon>Kribbellaceae</taxon>
        <taxon>Kribbella</taxon>
    </lineage>
</organism>
<evidence type="ECO:0000313" key="3">
    <source>
        <dbReference type="Proteomes" id="UP000555407"/>
    </source>
</evidence>
<evidence type="ECO:0000313" key="2">
    <source>
        <dbReference type="EMBL" id="NIK54651.1"/>
    </source>
</evidence>
<sequence length="285" mass="31955">MSTTPNSATRKAQEALGLRLRELRKDAGLTGRELAAATGWHFTRVSKLEHGVQAPSNEDIRLWCEACSAEEQTADLIAQARTVESMYMEFKRQTRAGMKQMMLTPVPLDERTERFLIYEHHVIPGFFQTAGYIRAMLKFWFGFLEVRNDIDEAVAARIDRQSVLYDGSKTFGVVLEEAALYTRFGDAETLAGQLDRLLSVMSLPNVALGIVPRSVERAVVGQVSFWVFDDKLVSLETPTASIEITAPQEVTMYGRMFDQLRQPAVYGKTARALVIKAQNELVDGN</sequence>
<dbReference type="GO" id="GO:0003677">
    <property type="term" value="F:DNA binding"/>
    <property type="evidence" value="ECO:0007669"/>
    <property type="project" value="InterPro"/>
</dbReference>
<dbReference type="RefSeq" id="WP_167203436.1">
    <property type="nucleotide sequence ID" value="NZ_JAASRO010000001.1"/>
</dbReference>
<dbReference type="Gene3D" id="1.10.260.40">
    <property type="entry name" value="lambda repressor-like DNA-binding domains"/>
    <property type="match status" value="1"/>
</dbReference>
<dbReference type="Proteomes" id="UP000555407">
    <property type="component" value="Unassembled WGS sequence"/>
</dbReference>
<dbReference type="SMART" id="SM00530">
    <property type="entry name" value="HTH_XRE"/>
    <property type="match status" value="1"/>
</dbReference>
<reference evidence="2 3" key="1">
    <citation type="submission" date="2020-03" db="EMBL/GenBank/DDBJ databases">
        <title>Sequencing the genomes of 1000 actinobacteria strains.</title>
        <authorList>
            <person name="Klenk H.-P."/>
        </authorList>
    </citation>
    <scope>NUCLEOTIDE SEQUENCE [LARGE SCALE GENOMIC DNA]</scope>
    <source>
        <strain evidence="2 3">DSM 45490</strain>
    </source>
</reference>
<dbReference type="InterPro" id="IPR043917">
    <property type="entry name" value="DUF5753"/>
</dbReference>
<feature type="domain" description="HTH cro/C1-type" evidence="1">
    <location>
        <begin position="20"/>
        <end position="76"/>
    </location>
</feature>
<dbReference type="SUPFAM" id="SSF47413">
    <property type="entry name" value="lambda repressor-like DNA-binding domains"/>
    <property type="match status" value="1"/>
</dbReference>
<dbReference type="InterPro" id="IPR010982">
    <property type="entry name" value="Lambda_DNA-bd_dom_sf"/>
</dbReference>
<accession>A0A7X5ZY38</accession>
<comment type="caution">
    <text evidence="2">The sequence shown here is derived from an EMBL/GenBank/DDBJ whole genome shotgun (WGS) entry which is preliminary data.</text>
</comment>